<dbReference type="EMBL" id="KZ354273">
    <property type="protein sequence ID" value="PIO61064.1"/>
    <property type="molecule type" value="Genomic_DNA"/>
</dbReference>
<feature type="non-terminal residue" evidence="1">
    <location>
        <position position="231"/>
    </location>
</feature>
<accession>A0A2G9TSV0</accession>
<name>A0A2G9TSV0_TELCI</name>
<dbReference type="InterPro" id="IPR021109">
    <property type="entry name" value="Peptidase_aspartic_dom_sf"/>
</dbReference>
<organism evidence="1 2">
    <name type="scientific">Teladorsagia circumcincta</name>
    <name type="common">Brown stomach worm</name>
    <name type="synonym">Ostertagia circumcincta</name>
    <dbReference type="NCBI Taxonomy" id="45464"/>
    <lineage>
        <taxon>Eukaryota</taxon>
        <taxon>Metazoa</taxon>
        <taxon>Ecdysozoa</taxon>
        <taxon>Nematoda</taxon>
        <taxon>Chromadorea</taxon>
        <taxon>Rhabditida</taxon>
        <taxon>Rhabditina</taxon>
        <taxon>Rhabditomorpha</taxon>
        <taxon>Strongyloidea</taxon>
        <taxon>Trichostrongylidae</taxon>
        <taxon>Teladorsagia</taxon>
    </lineage>
</organism>
<keyword evidence="2" id="KW-1185">Reference proteome</keyword>
<evidence type="ECO:0000313" key="2">
    <source>
        <dbReference type="Proteomes" id="UP000230423"/>
    </source>
</evidence>
<dbReference type="AlphaFoldDB" id="A0A2G9TSV0"/>
<evidence type="ECO:0000313" key="1">
    <source>
        <dbReference type="EMBL" id="PIO61064.1"/>
    </source>
</evidence>
<dbReference type="OrthoDB" id="5859109at2759"/>
<reference evidence="1 2" key="1">
    <citation type="submission" date="2015-09" db="EMBL/GenBank/DDBJ databases">
        <title>Draft genome of the parasitic nematode Teladorsagia circumcincta isolate WARC Sus (inbred).</title>
        <authorList>
            <person name="Mitreva M."/>
        </authorList>
    </citation>
    <scope>NUCLEOTIDE SEQUENCE [LARGE SCALE GENOMIC DNA]</scope>
    <source>
        <strain evidence="1 2">S</strain>
    </source>
</reference>
<sequence>MIAPLKVRNEINGNEEQVYALLDSASDQSFISSALSERLQLTPHSETSIIVNTFGGHAEKKHVKRVEALLLNQKEQSLKVTLLTNHTITQTIPISELNMEDKLFLEDKFPNFENYWLLDPAAEIIPEILLGIDYFNLILQVNEPVLQLPSGLHMTPTFFGPVISGKPSHPVQPSSSNSINMYNSQCTQEHSNLDYSDLWKLPGVGTDELHTNEELNQQIIANFYSTVQIKE</sequence>
<proteinExistence type="predicted"/>
<protein>
    <submittedName>
        <fullName evidence="1">Uncharacterized protein</fullName>
    </submittedName>
</protein>
<dbReference type="Gene3D" id="2.40.70.10">
    <property type="entry name" value="Acid Proteases"/>
    <property type="match status" value="1"/>
</dbReference>
<gene>
    <name evidence="1" type="ORF">TELCIR_17424</name>
</gene>
<dbReference type="Pfam" id="PF13650">
    <property type="entry name" value="Asp_protease_2"/>
    <property type="match status" value="1"/>
</dbReference>
<dbReference type="Proteomes" id="UP000230423">
    <property type="component" value="Unassembled WGS sequence"/>
</dbReference>